<feature type="compositionally biased region" description="Pro residues" evidence="1">
    <location>
        <begin position="201"/>
        <end position="220"/>
    </location>
</feature>
<evidence type="ECO:0000313" key="4">
    <source>
        <dbReference type="EMBL" id="MFC4529565.1"/>
    </source>
</evidence>
<dbReference type="RefSeq" id="WP_380836146.1">
    <property type="nucleotide sequence ID" value="NZ_JBHSFP010000001.1"/>
</dbReference>
<dbReference type="InterPro" id="IPR035940">
    <property type="entry name" value="CAP_sf"/>
</dbReference>
<comment type="caution">
    <text evidence="4">The sequence shown here is derived from an EMBL/GenBank/DDBJ whole genome shotgun (WGS) entry which is preliminary data.</text>
</comment>
<keyword evidence="5" id="KW-1185">Reference proteome</keyword>
<feature type="compositionally biased region" description="Low complexity" evidence="1">
    <location>
        <begin position="82"/>
        <end position="92"/>
    </location>
</feature>
<dbReference type="PANTHER" id="PTHR31157:SF1">
    <property type="entry name" value="SCP DOMAIN-CONTAINING PROTEIN"/>
    <property type="match status" value="1"/>
</dbReference>
<keyword evidence="2" id="KW-0472">Membrane</keyword>
<protein>
    <submittedName>
        <fullName evidence="4">CAP domain-containing protein</fullName>
    </submittedName>
</protein>
<gene>
    <name evidence="4" type="ORF">ACFO60_02220</name>
</gene>
<dbReference type="InterPro" id="IPR014044">
    <property type="entry name" value="CAP_dom"/>
</dbReference>
<dbReference type="PANTHER" id="PTHR31157">
    <property type="entry name" value="SCP DOMAIN-CONTAINING PROTEIN"/>
    <property type="match status" value="1"/>
</dbReference>
<dbReference type="EMBL" id="JBHSFP010000001">
    <property type="protein sequence ID" value="MFC4529565.1"/>
    <property type="molecule type" value="Genomic_DNA"/>
</dbReference>
<dbReference type="Proteomes" id="UP001596004">
    <property type="component" value="Unassembled WGS sequence"/>
</dbReference>
<feature type="region of interest" description="Disordered" evidence="1">
    <location>
        <begin position="1"/>
        <end position="36"/>
    </location>
</feature>
<name>A0ABV9C941_9ACTN</name>
<dbReference type="CDD" id="cd05379">
    <property type="entry name" value="CAP_bacterial"/>
    <property type="match status" value="1"/>
</dbReference>
<keyword evidence="2" id="KW-0812">Transmembrane</keyword>
<evidence type="ECO:0000313" key="5">
    <source>
        <dbReference type="Proteomes" id="UP001596004"/>
    </source>
</evidence>
<feature type="transmembrane region" description="Helical" evidence="2">
    <location>
        <begin position="39"/>
        <end position="60"/>
    </location>
</feature>
<feature type="compositionally biased region" description="Gly residues" evidence="1">
    <location>
        <begin position="110"/>
        <end position="134"/>
    </location>
</feature>
<dbReference type="Pfam" id="PF00188">
    <property type="entry name" value="CAP"/>
    <property type="match status" value="1"/>
</dbReference>
<feature type="region of interest" description="Disordered" evidence="1">
    <location>
        <begin position="62"/>
        <end position="261"/>
    </location>
</feature>
<evidence type="ECO:0000256" key="1">
    <source>
        <dbReference type="SAM" id="MobiDB-lite"/>
    </source>
</evidence>
<dbReference type="SUPFAM" id="SSF55797">
    <property type="entry name" value="PR-1-like"/>
    <property type="match status" value="1"/>
</dbReference>
<sequence>MDRHDHRSPGPYDESNSAMPPEYLSSEPASPSGSRRRTLVICAAAAVFAAAVTAGGVITLTGGSDPVSRQSSEQAGAGGVAAAGDGQAATDDSSADDDATSDDGSAGSADIGGGADGSSGAGQSGGEGQSGGGAQSAPNGQEAEPVGQTESTKSKLGTKTGTQAEGQGIPGPDGPAGYVEPNPQLPGRSAGLGDPSSDPAPNTPPSKSPPATPTPKPKPTAKPTAKPSARPTPRPSARPTPKPTKSPAKPAPPPADAPSSVVAAENEVARLTNVARQEEGCGPLRIDEHLRAAARGHSDDMAAKKYFDHTSADGRSPWDRIKAAGYNSSAFAENIARGQATPAEVVQGWLKSPGHRANIMNCKLKAIGVGVHFGSGGPWWTQDFGGT</sequence>
<proteinExistence type="predicted"/>
<feature type="domain" description="SCP" evidence="3">
    <location>
        <begin position="270"/>
        <end position="384"/>
    </location>
</feature>
<reference evidence="5" key="1">
    <citation type="journal article" date="2019" name="Int. J. Syst. Evol. Microbiol.">
        <title>The Global Catalogue of Microorganisms (GCM) 10K type strain sequencing project: providing services to taxonomists for standard genome sequencing and annotation.</title>
        <authorList>
            <consortium name="The Broad Institute Genomics Platform"/>
            <consortium name="The Broad Institute Genome Sequencing Center for Infectious Disease"/>
            <person name="Wu L."/>
            <person name="Ma J."/>
        </authorList>
    </citation>
    <scope>NUCLEOTIDE SEQUENCE [LARGE SCALE GENOMIC DNA]</scope>
    <source>
        <strain evidence="5">CGMCC 4.7132</strain>
    </source>
</reference>
<feature type="compositionally biased region" description="Pro residues" evidence="1">
    <location>
        <begin position="230"/>
        <end position="256"/>
    </location>
</feature>
<accession>A0ABV9C941</accession>
<evidence type="ECO:0000259" key="3">
    <source>
        <dbReference type="Pfam" id="PF00188"/>
    </source>
</evidence>
<dbReference type="Gene3D" id="3.40.33.10">
    <property type="entry name" value="CAP"/>
    <property type="match status" value="1"/>
</dbReference>
<organism evidence="4 5">
    <name type="scientific">Sphaerisporangium dianthi</name>
    <dbReference type="NCBI Taxonomy" id="1436120"/>
    <lineage>
        <taxon>Bacteria</taxon>
        <taxon>Bacillati</taxon>
        <taxon>Actinomycetota</taxon>
        <taxon>Actinomycetes</taxon>
        <taxon>Streptosporangiales</taxon>
        <taxon>Streptosporangiaceae</taxon>
        <taxon>Sphaerisporangium</taxon>
    </lineage>
</organism>
<evidence type="ECO:0000256" key="2">
    <source>
        <dbReference type="SAM" id="Phobius"/>
    </source>
</evidence>
<keyword evidence="2" id="KW-1133">Transmembrane helix</keyword>
<feature type="compositionally biased region" description="Low complexity" evidence="1">
    <location>
        <begin position="149"/>
        <end position="162"/>
    </location>
</feature>